<evidence type="ECO:0000256" key="2">
    <source>
        <dbReference type="ARBA" id="ARBA00022448"/>
    </source>
</evidence>
<keyword evidence="6" id="KW-0798">TonB box</keyword>
<dbReference type="InterPro" id="IPR039426">
    <property type="entry name" value="TonB-dep_rcpt-like"/>
</dbReference>
<dbReference type="Gene3D" id="2.60.40.1120">
    <property type="entry name" value="Carboxypeptidase-like, regulatory domain"/>
    <property type="match status" value="1"/>
</dbReference>
<keyword evidence="4 10" id="KW-0812">Transmembrane</keyword>
<dbReference type="RefSeq" id="WP_132794665.1">
    <property type="nucleotide sequence ID" value="NZ_SLXM01000005.1"/>
</dbReference>
<evidence type="ECO:0000256" key="9">
    <source>
        <dbReference type="ARBA" id="ARBA00023237"/>
    </source>
</evidence>
<organism evidence="12 13">
    <name type="scientific">Tenacibaculum skagerrakense</name>
    <dbReference type="NCBI Taxonomy" id="186571"/>
    <lineage>
        <taxon>Bacteria</taxon>
        <taxon>Pseudomonadati</taxon>
        <taxon>Bacteroidota</taxon>
        <taxon>Flavobacteriia</taxon>
        <taxon>Flavobacteriales</taxon>
        <taxon>Flavobacteriaceae</taxon>
        <taxon>Tenacibaculum</taxon>
    </lineage>
</organism>
<keyword evidence="13" id="KW-1185">Reference proteome</keyword>
<evidence type="ECO:0000256" key="1">
    <source>
        <dbReference type="ARBA" id="ARBA00004571"/>
    </source>
</evidence>
<dbReference type="Gene3D" id="2.170.130.10">
    <property type="entry name" value="TonB-dependent receptor, plug domain"/>
    <property type="match status" value="1"/>
</dbReference>
<evidence type="ECO:0000256" key="5">
    <source>
        <dbReference type="ARBA" id="ARBA00022729"/>
    </source>
</evidence>
<dbReference type="Gene3D" id="2.40.170.20">
    <property type="entry name" value="TonB-dependent receptor, beta-barrel domain"/>
    <property type="match status" value="1"/>
</dbReference>
<evidence type="ECO:0000256" key="4">
    <source>
        <dbReference type="ARBA" id="ARBA00022692"/>
    </source>
</evidence>
<dbReference type="AlphaFoldDB" id="A0A4R2NT84"/>
<dbReference type="GO" id="GO:0044718">
    <property type="term" value="P:siderophore transmembrane transport"/>
    <property type="evidence" value="ECO:0007669"/>
    <property type="project" value="TreeGrafter"/>
</dbReference>
<evidence type="ECO:0000313" key="13">
    <source>
        <dbReference type="Proteomes" id="UP000294564"/>
    </source>
</evidence>
<dbReference type="Pfam" id="PF13715">
    <property type="entry name" value="CarbopepD_reg_2"/>
    <property type="match status" value="1"/>
</dbReference>
<dbReference type="Pfam" id="PF00593">
    <property type="entry name" value="TonB_dep_Rec_b-barrel"/>
    <property type="match status" value="1"/>
</dbReference>
<evidence type="ECO:0000256" key="7">
    <source>
        <dbReference type="ARBA" id="ARBA00023136"/>
    </source>
</evidence>
<dbReference type="PANTHER" id="PTHR30069">
    <property type="entry name" value="TONB-DEPENDENT OUTER MEMBRANE RECEPTOR"/>
    <property type="match status" value="1"/>
</dbReference>
<dbReference type="InterPro" id="IPR000531">
    <property type="entry name" value="Beta-barrel_TonB"/>
</dbReference>
<keyword evidence="3 10" id="KW-1134">Transmembrane beta strand</keyword>
<keyword evidence="2 10" id="KW-0813">Transport</keyword>
<protein>
    <submittedName>
        <fullName evidence="12">Outer membrane receptor for ferrienterochelin and colicin</fullName>
    </submittedName>
</protein>
<dbReference type="InterPro" id="IPR008969">
    <property type="entry name" value="CarboxyPept-like_regulatory"/>
</dbReference>
<feature type="domain" description="TonB-dependent receptor-like beta-barrel" evidence="11">
    <location>
        <begin position="419"/>
        <end position="871"/>
    </location>
</feature>
<evidence type="ECO:0000256" key="10">
    <source>
        <dbReference type="PROSITE-ProRule" id="PRU01360"/>
    </source>
</evidence>
<dbReference type="InterPro" id="IPR036942">
    <property type="entry name" value="Beta-barrel_TonB_sf"/>
</dbReference>
<gene>
    <name evidence="12" type="ORF">EV195_10536</name>
</gene>
<comment type="subcellular location">
    <subcellularLocation>
        <location evidence="1 10">Cell outer membrane</location>
        <topology evidence="1 10">Multi-pass membrane protein</topology>
    </subcellularLocation>
</comment>
<sequence>MKLAIQRTLSILFIFFFSVINSQEKKETISINANNLTTEEVIKLIENNSNYHFYFLKDWLTDEKVTFTFNNAKISDVLDTLFGGSTINYFVMDNHRIILTNGNLIKKSVYEIDDIENSDTSDTPVLVNTEGNNIIKIGKEVSNKKSSYTLSGRVINDKNGEPIEGVTIFERTKNIYATTDNKGYFKINLPFGENQLETSFVGFDSDYKNIIIYSDGKLNFSINEKSEQLEEVVINANRTRNIRQTIAGISQIKAKEIKKIPLVLGERDILKVAITLPAIKSTGEGSEGVNVRGGKVDQNLFLLDNGVIYNPTHFLGLFSAINPFTTNDLKIYTGNIPSEYGGRLSSVFDIRTKDPSTQKFQGEASIGPVTGNVNVDIPVVKDKSGLTLGVRSTYSDWILGLVNNKQIENSSVSFYDLIAKYKHQINDNNAIKATGYFSKDQFQIASDTINNYGNVMASLNWEHVFNDKNRGNIVVSHSRYAFDINYESDDTNKGFDLDYTISETDLKIKLQYDYSDTHKIDYGLESKLYNINPGTIKPNGENSTVVPLTIPEEKALENALFISDEITVNKKLNFNVGLRLNQYLALGPSVQREYQDNAPKNETTVVNTVSYDNNEIFKTYHGLSYRLSGRYALTNSLSLKGSFNKSFQYIHRLNNNTTATPIDTWRLSNTNIKPQEGTQLSFGAFKNINGNDYEISLEGYYKEYQNLLDYKIGANLLLNENIETEVLQGKGKSYGAEFLIKKNRGRLNGWLGYSYSRSLIQLDSQFNEERVNNGNFFPTNYDKPHDLTAVLNYKFTERYSFSTNFTYQTGRPITYPTGKFIFQGAEFLTYSNRNQFRIPDYYRLDIGINIEGNHKIKKFAHSFWNISVYNVLGRNNPYSVFFQTNADGNVEAYQSSIFSVPIPTITYNFKF</sequence>
<keyword evidence="7 10" id="KW-0472">Membrane</keyword>
<evidence type="ECO:0000256" key="3">
    <source>
        <dbReference type="ARBA" id="ARBA00022452"/>
    </source>
</evidence>
<keyword evidence="5" id="KW-0732">Signal</keyword>
<dbReference type="SUPFAM" id="SSF49464">
    <property type="entry name" value="Carboxypeptidase regulatory domain-like"/>
    <property type="match status" value="1"/>
</dbReference>
<dbReference type="OrthoDB" id="9803050at2"/>
<comment type="similarity">
    <text evidence="10">Belongs to the TonB-dependent receptor family.</text>
</comment>
<comment type="caution">
    <text evidence="12">The sequence shown here is derived from an EMBL/GenBank/DDBJ whole genome shotgun (WGS) entry which is preliminary data.</text>
</comment>
<dbReference type="PROSITE" id="PS52016">
    <property type="entry name" value="TONB_DEPENDENT_REC_3"/>
    <property type="match status" value="1"/>
</dbReference>
<accession>A0A4R2NT84</accession>
<evidence type="ECO:0000259" key="11">
    <source>
        <dbReference type="Pfam" id="PF00593"/>
    </source>
</evidence>
<reference evidence="12 13" key="1">
    <citation type="submission" date="2019-03" db="EMBL/GenBank/DDBJ databases">
        <title>Genomic Encyclopedia of Type Strains, Phase IV (KMG-IV): sequencing the most valuable type-strain genomes for metagenomic binning, comparative biology and taxonomic classification.</title>
        <authorList>
            <person name="Goeker M."/>
        </authorList>
    </citation>
    <scope>NUCLEOTIDE SEQUENCE [LARGE SCALE GENOMIC DNA]</scope>
    <source>
        <strain evidence="12 13">DSM 14836</strain>
    </source>
</reference>
<evidence type="ECO:0000313" key="12">
    <source>
        <dbReference type="EMBL" id="TCP24605.1"/>
    </source>
</evidence>
<keyword evidence="8 12" id="KW-0675">Receptor</keyword>
<dbReference type="Proteomes" id="UP000294564">
    <property type="component" value="Unassembled WGS sequence"/>
</dbReference>
<dbReference type="GO" id="GO:0009279">
    <property type="term" value="C:cell outer membrane"/>
    <property type="evidence" value="ECO:0007669"/>
    <property type="project" value="UniProtKB-SubCell"/>
</dbReference>
<dbReference type="PANTHER" id="PTHR30069:SF29">
    <property type="entry name" value="HEMOGLOBIN AND HEMOGLOBIN-HAPTOGLOBIN-BINDING PROTEIN 1-RELATED"/>
    <property type="match status" value="1"/>
</dbReference>
<proteinExistence type="inferred from homology"/>
<dbReference type="InterPro" id="IPR037066">
    <property type="entry name" value="Plug_dom_sf"/>
</dbReference>
<dbReference type="EMBL" id="SLXM01000005">
    <property type="protein sequence ID" value="TCP24605.1"/>
    <property type="molecule type" value="Genomic_DNA"/>
</dbReference>
<name>A0A4R2NT84_9FLAO</name>
<dbReference type="GO" id="GO:0015344">
    <property type="term" value="F:siderophore uptake transmembrane transporter activity"/>
    <property type="evidence" value="ECO:0007669"/>
    <property type="project" value="TreeGrafter"/>
</dbReference>
<evidence type="ECO:0000256" key="8">
    <source>
        <dbReference type="ARBA" id="ARBA00023170"/>
    </source>
</evidence>
<keyword evidence="9 10" id="KW-0998">Cell outer membrane</keyword>
<dbReference type="SUPFAM" id="SSF56935">
    <property type="entry name" value="Porins"/>
    <property type="match status" value="1"/>
</dbReference>
<evidence type="ECO:0000256" key="6">
    <source>
        <dbReference type="ARBA" id="ARBA00023077"/>
    </source>
</evidence>